<organism evidence="1 2">
    <name type="scientific">Tetraparma gracilis</name>
    <dbReference type="NCBI Taxonomy" id="2962635"/>
    <lineage>
        <taxon>Eukaryota</taxon>
        <taxon>Sar</taxon>
        <taxon>Stramenopiles</taxon>
        <taxon>Ochrophyta</taxon>
        <taxon>Bolidophyceae</taxon>
        <taxon>Parmales</taxon>
        <taxon>Triparmaceae</taxon>
        <taxon>Tetraparma</taxon>
    </lineage>
</organism>
<protein>
    <submittedName>
        <fullName evidence="1">Uncharacterized protein</fullName>
    </submittedName>
</protein>
<dbReference type="Proteomes" id="UP001165060">
    <property type="component" value="Unassembled WGS sequence"/>
</dbReference>
<keyword evidence="2" id="KW-1185">Reference proteome</keyword>
<evidence type="ECO:0000313" key="2">
    <source>
        <dbReference type="Proteomes" id="UP001165060"/>
    </source>
</evidence>
<proteinExistence type="predicted"/>
<dbReference type="EMBL" id="BRYB01000372">
    <property type="protein sequence ID" value="GMI28706.1"/>
    <property type="molecule type" value="Genomic_DNA"/>
</dbReference>
<gene>
    <name evidence="1" type="ORF">TeGR_g3460</name>
</gene>
<evidence type="ECO:0000313" key="1">
    <source>
        <dbReference type="EMBL" id="GMI28706.1"/>
    </source>
</evidence>
<name>A0ABQ6MLP0_9STRA</name>
<accession>A0ABQ6MLP0</accession>
<reference evidence="1 2" key="1">
    <citation type="journal article" date="2023" name="Commun. Biol.">
        <title>Genome analysis of Parmales, the sister group of diatoms, reveals the evolutionary specialization of diatoms from phago-mixotrophs to photoautotrophs.</title>
        <authorList>
            <person name="Ban H."/>
            <person name="Sato S."/>
            <person name="Yoshikawa S."/>
            <person name="Yamada K."/>
            <person name="Nakamura Y."/>
            <person name="Ichinomiya M."/>
            <person name="Sato N."/>
            <person name="Blanc-Mathieu R."/>
            <person name="Endo H."/>
            <person name="Kuwata A."/>
            <person name="Ogata H."/>
        </authorList>
    </citation>
    <scope>NUCLEOTIDE SEQUENCE [LARGE SCALE GENOMIC DNA]</scope>
</reference>
<sequence length="231" mass="26188">WIIKFPALVELESERPFFRPFVHAIVELLLSITVNSVKMHMYNKEARVKWMAAKIKDRALRATFADAVADNAQEYSEAERKQINEGLKMEAEIKETAELDAAGQDARALGQLLVHEMEPVRAHKRPQHLELKLYTFVYRTTVLREVADVLPWFPTMMFQVLRNLPSAPRTTQAKLADFTERDAVITGRAMKMLMLSNATPDTAVDQTASDLVISVPTISAGLCPNFLFFKP</sequence>
<feature type="non-terminal residue" evidence="1">
    <location>
        <position position="1"/>
    </location>
</feature>
<comment type="caution">
    <text evidence="1">The sequence shown here is derived from an EMBL/GenBank/DDBJ whole genome shotgun (WGS) entry which is preliminary data.</text>
</comment>